<comment type="caution">
    <text evidence="4">The sequence shown here is derived from an EMBL/GenBank/DDBJ whole genome shotgun (WGS) entry which is preliminary data.</text>
</comment>
<reference evidence="6" key="2">
    <citation type="journal article" date="2019" name="Int. J. Syst. Evol. Microbiol.">
        <title>The Global Catalogue of Microorganisms (GCM) 10K type strain sequencing project: providing services to taxonomists for standard genome sequencing and annotation.</title>
        <authorList>
            <consortium name="The Broad Institute Genomics Platform"/>
            <consortium name="The Broad Institute Genome Sequencing Center for Infectious Disease"/>
            <person name="Wu L."/>
            <person name="Ma J."/>
        </authorList>
    </citation>
    <scope>NUCLEOTIDE SEQUENCE [LARGE SCALE GENOMIC DNA]</scope>
    <source>
        <strain evidence="6">CGMCC 1.15644</strain>
    </source>
</reference>
<organism evidence="4 5">
    <name type="scientific">Pedobacter psychrotolerans</name>
    <dbReference type="NCBI Taxonomy" id="1843235"/>
    <lineage>
        <taxon>Bacteria</taxon>
        <taxon>Pseudomonadati</taxon>
        <taxon>Bacteroidota</taxon>
        <taxon>Sphingobacteriia</taxon>
        <taxon>Sphingobacteriales</taxon>
        <taxon>Sphingobacteriaceae</taxon>
        <taxon>Pedobacter</taxon>
    </lineage>
</organism>
<evidence type="ECO:0000313" key="3">
    <source>
        <dbReference type="EMBL" id="GGE59340.1"/>
    </source>
</evidence>
<dbReference type="InterPro" id="IPR012338">
    <property type="entry name" value="Beta-lactam/transpept-like"/>
</dbReference>
<reference evidence="3" key="1">
    <citation type="journal article" date="2014" name="Int. J. Syst. Evol. Microbiol.">
        <title>Complete genome of a new Firmicutes species belonging to the dominant human colonic microbiota ('Ruminococcus bicirculans') reveals two chromosomes and a selective capacity to utilize plant glucans.</title>
        <authorList>
            <consortium name="NISC Comparative Sequencing Program"/>
            <person name="Wegmann U."/>
            <person name="Louis P."/>
            <person name="Goesmann A."/>
            <person name="Henrissat B."/>
            <person name="Duncan S.H."/>
            <person name="Flint H.J."/>
        </authorList>
    </citation>
    <scope>NUCLEOTIDE SEQUENCE</scope>
    <source>
        <strain evidence="3">CGMCC 1.15644</strain>
    </source>
</reference>
<evidence type="ECO:0000313" key="4">
    <source>
        <dbReference type="EMBL" id="TCO27155.1"/>
    </source>
</evidence>
<accession>A0A4R2HG43</accession>
<reference evidence="4 5" key="3">
    <citation type="submission" date="2019-03" db="EMBL/GenBank/DDBJ databases">
        <title>Genomic Encyclopedia of Type Strains, Phase IV (KMG-IV): sequencing the most valuable type-strain genomes for metagenomic binning, comparative biology and taxonomic classification.</title>
        <authorList>
            <person name="Goeker M."/>
        </authorList>
    </citation>
    <scope>NUCLEOTIDE SEQUENCE [LARGE SCALE GENOMIC DNA]</scope>
    <source>
        <strain evidence="4 5">DSM 103236</strain>
    </source>
</reference>
<dbReference type="InterPro" id="IPR001466">
    <property type="entry name" value="Beta-lactam-related"/>
</dbReference>
<dbReference type="SUPFAM" id="SSF56601">
    <property type="entry name" value="beta-lactamase/transpeptidase-like"/>
    <property type="match status" value="1"/>
</dbReference>
<protein>
    <submittedName>
        <fullName evidence="4">CubicO group peptidase (Beta-lactamase class C family)</fullName>
    </submittedName>
</protein>
<dbReference type="AlphaFoldDB" id="A0A4R2HG43"/>
<dbReference type="PANTHER" id="PTHR43283">
    <property type="entry name" value="BETA-LACTAMASE-RELATED"/>
    <property type="match status" value="1"/>
</dbReference>
<dbReference type="Pfam" id="PF00144">
    <property type="entry name" value="Beta-lactamase"/>
    <property type="match status" value="1"/>
</dbReference>
<dbReference type="EMBL" id="SLWO01000003">
    <property type="protein sequence ID" value="TCO27155.1"/>
    <property type="molecule type" value="Genomic_DNA"/>
</dbReference>
<dbReference type="Gene3D" id="3.40.710.10">
    <property type="entry name" value="DD-peptidase/beta-lactamase superfamily"/>
    <property type="match status" value="1"/>
</dbReference>
<evidence type="ECO:0000313" key="5">
    <source>
        <dbReference type="Proteomes" id="UP000295684"/>
    </source>
</evidence>
<dbReference type="Proteomes" id="UP000295684">
    <property type="component" value="Unassembled WGS sequence"/>
</dbReference>
<keyword evidence="1" id="KW-1133">Transmembrane helix</keyword>
<proteinExistence type="predicted"/>
<gene>
    <name evidence="4" type="ORF">EV200_103489</name>
    <name evidence="3" type="ORF">GCM10011413_27250</name>
</gene>
<sequence length="412" mass="47167">MKTFKRALIYLLSLIVLFFASLFIWQPYLARVLWYRTPDAMTYKAFPQAIIHKSDTVFHFFRAERMRKDIDTLHVQNGNHQSIPFAEYFKKGKLNAFIIIRNDSILYEKYSKGYSDTTLTTVFSGAKSMVSILLGQAVKDGAIKSLSQKVTDYIPELKVNPAFQNITLKNLLDMKSGLEFKDAFGGVIKAFFSDEAKYYYTHDMKAELMKVKLVNKPGTVWKYKSIDPILLGWVIVHATGKTLAQYTEEKLWKKIGAENNATWGLDHEEGLVNTASRFQVSAIDWAKVGRLYLNFGKYNHYQVVPEDWVKQSINIGNEKPASAKGWQKSAHHYLWWIPQAGESGDFAAEGMRGQRLYVDPKTNTIIVQFAAQGAGDYPYRKISRYLAGLTFNCPDLNRKVHEGNTQRKRSGF</sequence>
<keyword evidence="1" id="KW-0472">Membrane</keyword>
<name>A0A4R2HG43_9SPHI</name>
<dbReference type="InterPro" id="IPR050789">
    <property type="entry name" value="Diverse_Enzym_Activities"/>
</dbReference>
<dbReference type="EMBL" id="BMJO01000004">
    <property type="protein sequence ID" value="GGE59340.1"/>
    <property type="molecule type" value="Genomic_DNA"/>
</dbReference>
<reference evidence="3" key="4">
    <citation type="submission" date="2024-05" db="EMBL/GenBank/DDBJ databases">
        <authorList>
            <person name="Sun Q."/>
            <person name="Zhou Y."/>
        </authorList>
    </citation>
    <scope>NUCLEOTIDE SEQUENCE</scope>
    <source>
        <strain evidence="3">CGMCC 1.15644</strain>
    </source>
</reference>
<dbReference type="RefSeq" id="WP_132531720.1">
    <property type="nucleotide sequence ID" value="NZ_BMJO01000004.1"/>
</dbReference>
<evidence type="ECO:0000259" key="2">
    <source>
        <dbReference type="Pfam" id="PF00144"/>
    </source>
</evidence>
<dbReference type="PANTHER" id="PTHR43283:SF7">
    <property type="entry name" value="BETA-LACTAMASE-RELATED DOMAIN-CONTAINING PROTEIN"/>
    <property type="match status" value="1"/>
</dbReference>
<evidence type="ECO:0000256" key="1">
    <source>
        <dbReference type="SAM" id="Phobius"/>
    </source>
</evidence>
<feature type="domain" description="Beta-lactamase-related" evidence="2">
    <location>
        <begin position="96"/>
        <end position="374"/>
    </location>
</feature>
<keyword evidence="1" id="KW-0812">Transmembrane</keyword>
<evidence type="ECO:0000313" key="6">
    <source>
        <dbReference type="Proteomes" id="UP000622648"/>
    </source>
</evidence>
<feature type="transmembrane region" description="Helical" evidence="1">
    <location>
        <begin position="7"/>
        <end position="28"/>
    </location>
</feature>
<keyword evidence="6" id="KW-1185">Reference proteome</keyword>
<dbReference type="OrthoDB" id="9773047at2"/>
<dbReference type="Proteomes" id="UP000622648">
    <property type="component" value="Unassembled WGS sequence"/>
</dbReference>